<dbReference type="Pfam" id="PF23556">
    <property type="entry name" value="TPR_Vps41"/>
    <property type="match status" value="1"/>
</dbReference>
<comment type="subcellular location">
    <subcellularLocation>
        <location evidence="1">Endomembrane system</location>
        <topology evidence="1">Peripheral membrane protein</topology>
    </subcellularLocation>
</comment>
<feature type="region of interest" description="Disordered" evidence="5">
    <location>
        <begin position="1045"/>
        <end position="1077"/>
    </location>
</feature>
<reference evidence="7" key="1">
    <citation type="submission" date="2022-07" db="EMBL/GenBank/DDBJ databases">
        <title>Phylogenomic reconstructions and comparative analyses of Kickxellomycotina fungi.</title>
        <authorList>
            <person name="Reynolds N.K."/>
            <person name="Stajich J.E."/>
            <person name="Barry K."/>
            <person name="Grigoriev I.V."/>
            <person name="Crous P."/>
            <person name="Smith M.E."/>
        </authorList>
    </citation>
    <scope>NUCLEOTIDE SEQUENCE</scope>
    <source>
        <strain evidence="7">RSA 1196</strain>
    </source>
</reference>
<feature type="region of interest" description="Disordered" evidence="5">
    <location>
        <begin position="846"/>
        <end position="905"/>
    </location>
</feature>
<dbReference type="GO" id="GO:0034058">
    <property type="term" value="P:endosomal vesicle fusion"/>
    <property type="evidence" value="ECO:0007669"/>
    <property type="project" value="TreeGrafter"/>
</dbReference>
<feature type="compositionally biased region" description="Polar residues" evidence="5">
    <location>
        <begin position="63"/>
        <end position="80"/>
    </location>
</feature>
<evidence type="ECO:0000256" key="1">
    <source>
        <dbReference type="ARBA" id="ARBA00004184"/>
    </source>
</evidence>
<dbReference type="InterPro" id="IPR019452">
    <property type="entry name" value="VPS39/TGF_beta_rcpt-assoc_1"/>
</dbReference>
<feature type="region of interest" description="Disordered" evidence="5">
    <location>
        <begin position="165"/>
        <end position="193"/>
    </location>
</feature>
<feature type="compositionally biased region" description="Low complexity" evidence="5">
    <location>
        <begin position="1059"/>
        <end position="1070"/>
    </location>
</feature>
<dbReference type="GO" id="GO:0006914">
    <property type="term" value="P:autophagy"/>
    <property type="evidence" value="ECO:0007669"/>
    <property type="project" value="TreeGrafter"/>
</dbReference>
<organism evidence="7 8">
    <name type="scientific">Dispira parvispora</name>
    <dbReference type="NCBI Taxonomy" id="1520584"/>
    <lineage>
        <taxon>Eukaryota</taxon>
        <taxon>Fungi</taxon>
        <taxon>Fungi incertae sedis</taxon>
        <taxon>Zoopagomycota</taxon>
        <taxon>Kickxellomycotina</taxon>
        <taxon>Dimargaritomycetes</taxon>
        <taxon>Dimargaritales</taxon>
        <taxon>Dimargaritaceae</taxon>
        <taxon>Dispira</taxon>
    </lineage>
</organism>
<comment type="caution">
    <text evidence="7">The sequence shown here is derived from an EMBL/GenBank/DDBJ whole genome shotgun (WGS) entry which is preliminary data.</text>
</comment>
<feature type="repeat" description="CHCR" evidence="4">
    <location>
        <begin position="900"/>
        <end position="1044"/>
    </location>
</feature>
<keyword evidence="2" id="KW-0472">Membrane</keyword>
<dbReference type="Proteomes" id="UP001150925">
    <property type="component" value="Unassembled WGS sequence"/>
</dbReference>
<dbReference type="InterPro" id="IPR001180">
    <property type="entry name" value="CNH_dom"/>
</dbReference>
<evidence type="ECO:0000256" key="4">
    <source>
        <dbReference type="PROSITE-ProRule" id="PRU01006"/>
    </source>
</evidence>
<feature type="compositionally biased region" description="Polar residues" evidence="5">
    <location>
        <begin position="846"/>
        <end position="862"/>
    </location>
</feature>
<evidence type="ECO:0000256" key="5">
    <source>
        <dbReference type="SAM" id="MobiDB-lite"/>
    </source>
</evidence>
<dbReference type="PANTHER" id="PTHR12894:SF49">
    <property type="entry name" value="VAM6_VPS39-LIKE PROTEIN"/>
    <property type="match status" value="1"/>
</dbReference>
<dbReference type="InterPro" id="IPR000547">
    <property type="entry name" value="Clathrin_H-chain/VPS_repeat"/>
</dbReference>
<dbReference type="PROSITE" id="PS50219">
    <property type="entry name" value="CNH"/>
    <property type="match status" value="1"/>
</dbReference>
<dbReference type="GO" id="GO:0006886">
    <property type="term" value="P:intracellular protein transport"/>
    <property type="evidence" value="ECO:0007669"/>
    <property type="project" value="UniProtKB-UniRule"/>
</dbReference>
<feature type="compositionally biased region" description="Low complexity" evidence="5">
    <location>
        <begin position="516"/>
        <end position="529"/>
    </location>
</feature>
<feature type="domain" description="CNH" evidence="6">
    <location>
        <begin position="15"/>
        <end position="415"/>
    </location>
</feature>
<dbReference type="PANTHER" id="PTHR12894">
    <property type="entry name" value="CNH DOMAIN CONTAINING"/>
    <property type="match status" value="1"/>
</dbReference>
<sequence length="1246" mass="138593">MHDAFAVIPVVEQLPLRVESILAHGDRLLVGTDTGVLLVYSVKELPCNIASLNLPTATDGDGPSNTLTDSDGQPSVDTQGQYTQSLKGQVTLELVECKKGFARRAVEQLEVIKEAGLLVVLSDACVHLFDLVTYQPSTTLPNTRGASVLSVHTGIELNSDDSKEISDAMGAGLDPTKTNRSDDSPGNSDLPPATGIPTLVSKVAVGIRRRIVVFIWRDAEFAETREFTAPDRVKSMGWATNDLLCVGLGRGEYQLLKVSTGTWRELLPTDATSMVSTSGASVFSTATSGMGNIGRWGSMGFNMLSSMTLGSGGSDGHPGGGGPGSDALIVKLPNDEILVNRDHHSICLDVQSSRQPMRKGEIIWSVGPQAIGFAYPYVIAAGDKQVEVRSLVTQTLVQQLAIQESALRITQGKLVYVAAHHTIWRLLPLPYPIQVVQLLQHHEYVEALNFVDQSDAILVETKHDYSQCIKLLYAHYLFWTKDYDQSLTLFQDLNVVPMEVLHLFMQDVDTWLMEHQPGTSQSRPTSPSSESDEKGQQSKPPSPSPSSETSPKKDQRSETQSPSTTPPESRTSQEDTASKSPSPTPSEPHLNEELFLSRMSLLVGYLAEQRRLISQAVSRKQTHLTFQHRQPLAPEKAASTSLDSYLVRYLGFVLGDTPVSIPPLAQLIDTTLLKTYLITNPRLVGPLVRVANNACEIETSEKLLLQFQLYQDLVDLYFGKALHRKALQLLTRLATQNNVASSTEGLSLPAGSDRLTGPQATIQYLQRLPFQHLDLILEYSQWVMQRDPELAIEVFIDENRPPMSYLKSPVDRIAQTLQKFGNEWAIQYLEFIRTYVLLPLANTLKSEPNTDTSHSTVDSPTYSFDRGTRSSPFPPLLMFSQPEKGGDSKPTSSRQRVTTMSSPQSGSEVERLVPQVFRTVDHRLASLYLEQVLEEFTDQDVEVRGSPLRPQSLSPVRRKLLDLLRDSTYYTPELLLSRLPMGSLFQERVYVLARMHRHEQALRIIVFQLGDFGQAEGYCRDHPTDNLYLALLKIYLDQPDGVHGAVTTKTSPSEKSLDTPGTKPKTTTTTHTKEETSTLQPQYVEQALHLMSVYGRHMDPLEILELIPAAMPMEKLSTFFEQSLQTFQHQHQTQKVVRNLMVAERLQVQSRWLQLRRQRVCITSDRTCPICFKRIGSTVFVCDPRRQPLTNAESGANIQGSDIGGFYPEMGYPSTTLGLLEMEGRSGEPTVVHFSCHQRQNSSHRR</sequence>
<accession>A0A9W8E9F8</accession>
<evidence type="ECO:0000256" key="2">
    <source>
        <dbReference type="ARBA" id="ARBA00023136"/>
    </source>
</evidence>
<evidence type="ECO:0000256" key="3">
    <source>
        <dbReference type="ARBA" id="ARBA00038201"/>
    </source>
</evidence>
<feature type="compositionally biased region" description="Polar residues" evidence="5">
    <location>
        <begin position="889"/>
        <end position="905"/>
    </location>
</feature>
<gene>
    <name evidence="7" type="primary">VAM6</name>
    <name evidence="7" type="ORF">IWQ62_000632</name>
</gene>
<dbReference type="InterPro" id="IPR032914">
    <property type="entry name" value="Vam6/VPS39/TRAP1"/>
</dbReference>
<proteinExistence type="inferred from homology"/>
<dbReference type="GO" id="GO:0000329">
    <property type="term" value="C:fungal-type vacuole membrane"/>
    <property type="evidence" value="ECO:0007669"/>
    <property type="project" value="TreeGrafter"/>
</dbReference>
<evidence type="ECO:0000313" key="8">
    <source>
        <dbReference type="Proteomes" id="UP001150925"/>
    </source>
</evidence>
<feature type="region of interest" description="Disordered" evidence="5">
    <location>
        <begin position="56"/>
        <end position="80"/>
    </location>
</feature>
<dbReference type="Pfam" id="PF00780">
    <property type="entry name" value="CNH"/>
    <property type="match status" value="1"/>
</dbReference>
<dbReference type="OrthoDB" id="5325112at2759"/>
<comment type="similarity">
    <text evidence="3">Belongs to the VAM6/VPS39 family.</text>
</comment>
<feature type="region of interest" description="Disordered" evidence="5">
    <location>
        <begin position="515"/>
        <end position="589"/>
    </location>
</feature>
<dbReference type="AlphaFoldDB" id="A0A9W8E9F8"/>
<evidence type="ECO:0000313" key="7">
    <source>
        <dbReference type="EMBL" id="KAJ1969426.1"/>
    </source>
</evidence>
<name>A0A9W8E9F8_9FUNG</name>
<dbReference type="GO" id="GO:0012505">
    <property type="term" value="C:endomembrane system"/>
    <property type="evidence" value="ECO:0007669"/>
    <property type="project" value="UniProtKB-SubCell"/>
</dbReference>
<evidence type="ECO:0000259" key="6">
    <source>
        <dbReference type="PROSITE" id="PS50219"/>
    </source>
</evidence>
<feature type="compositionally biased region" description="Low complexity" evidence="5">
    <location>
        <begin position="558"/>
        <end position="570"/>
    </location>
</feature>
<keyword evidence="8" id="KW-1185">Reference proteome</keyword>
<protein>
    <submittedName>
        <fullName evidence="7">Vacuolar morphogenesis protein 6</fullName>
    </submittedName>
</protein>
<dbReference type="Pfam" id="PF10366">
    <property type="entry name" value="Vps39_1"/>
    <property type="match status" value="1"/>
</dbReference>
<dbReference type="EMBL" id="JANBPY010000060">
    <property type="protein sequence ID" value="KAJ1969426.1"/>
    <property type="molecule type" value="Genomic_DNA"/>
</dbReference>
<dbReference type="PROSITE" id="PS50236">
    <property type="entry name" value="CHCR"/>
    <property type="match status" value="1"/>
</dbReference>